<evidence type="ECO:0000313" key="5">
    <source>
        <dbReference type="Proteomes" id="UP000818624"/>
    </source>
</evidence>
<dbReference type="Pfam" id="PF02558">
    <property type="entry name" value="ApbA"/>
    <property type="match status" value="1"/>
</dbReference>
<feature type="region of interest" description="Disordered" evidence="1">
    <location>
        <begin position="376"/>
        <end position="401"/>
    </location>
</feature>
<dbReference type="InterPro" id="IPR051402">
    <property type="entry name" value="KPR-Related"/>
</dbReference>
<feature type="domain" description="Ketopantoate reductase N-terminal" evidence="2">
    <location>
        <begin position="9"/>
        <end position="176"/>
    </location>
</feature>
<dbReference type="EC" id="1.1.1.169" evidence="4"/>
<evidence type="ECO:0000256" key="1">
    <source>
        <dbReference type="SAM" id="MobiDB-lite"/>
    </source>
</evidence>
<evidence type="ECO:0000313" key="4">
    <source>
        <dbReference type="EMBL" id="WFD46700.1"/>
    </source>
</evidence>
<dbReference type="Pfam" id="PF08546">
    <property type="entry name" value="ApbA_C"/>
    <property type="match status" value="1"/>
</dbReference>
<feature type="domain" description="Ketopantoate reductase C-terminal" evidence="3">
    <location>
        <begin position="211"/>
        <end position="360"/>
    </location>
</feature>
<dbReference type="Proteomes" id="UP000818624">
    <property type="component" value="Chromosome 1"/>
</dbReference>
<proteinExistence type="predicted"/>
<dbReference type="PANTHER" id="PTHR21708:SF43">
    <property type="entry name" value="KETOPANTOATE REDUCTASE C-TERMINAL DOMAIN-CONTAINING PROTEIN"/>
    <property type="match status" value="1"/>
</dbReference>
<keyword evidence="4" id="KW-0560">Oxidoreductase</keyword>
<dbReference type="Gene3D" id="1.10.1040.10">
    <property type="entry name" value="N-(1-d-carboxylethyl)-l-norvaline Dehydrogenase, domain 2"/>
    <property type="match status" value="1"/>
</dbReference>
<keyword evidence="5" id="KW-1185">Reference proteome</keyword>
<dbReference type="InterPro" id="IPR013332">
    <property type="entry name" value="KPR_N"/>
</dbReference>
<organism evidence="4 5">
    <name type="scientific">Malassezia furfur</name>
    <name type="common">Pityriasis versicolor infection agent</name>
    <name type="synonym">Pityrosporum furfur</name>
    <dbReference type="NCBI Taxonomy" id="55194"/>
    <lineage>
        <taxon>Eukaryota</taxon>
        <taxon>Fungi</taxon>
        <taxon>Dikarya</taxon>
        <taxon>Basidiomycota</taxon>
        <taxon>Ustilaginomycotina</taxon>
        <taxon>Malasseziomycetes</taxon>
        <taxon>Malasseziales</taxon>
        <taxon>Malasseziaceae</taxon>
        <taxon>Malassezia</taxon>
    </lineage>
</organism>
<evidence type="ECO:0000259" key="3">
    <source>
        <dbReference type="Pfam" id="PF08546"/>
    </source>
</evidence>
<name>A0ABY8EQJ2_MALFU</name>
<accession>A0ABY8EQJ2</accession>
<dbReference type="InterPro" id="IPR008927">
    <property type="entry name" value="6-PGluconate_DH-like_C_sf"/>
</dbReference>
<dbReference type="EMBL" id="CP046234">
    <property type="protein sequence ID" value="WFD46700.1"/>
    <property type="molecule type" value="Genomic_DNA"/>
</dbReference>
<sequence length="401" mass="43823">MASAERPEVLLIGFGGVGVLYAYVLQCGGARVTAVCRSNYETVKANGINVLSDKFGKHPNWHPDQVVRSPEEIEGNTFDYVICTFKVVPDVCPSSETIRPYLEKNLSLSPKKNLPLVVLIQNGVDIENEVYESLVCSDKPLASGVVGGLTWVGVTLLGNGSRIEHGYLERLKIGLYPPPLADDVPADMASAFDKLVQLFHKGGSNVEGTNDIVGVRWSKVLWNISWGGVTTLARQPVSTMLEPETLPYTAGVVYGIMLELLMIARAHGINEDRLPSATIDQVYDMTVRNTNAKIRIAQNPDKFLEPMENKNLQDDFKPSILVDLERERPMELQVIFGTLLERARAANVATPRLDLIVAALMPSQVAFVRKAKGQEKEDGSTKIYDANPALNKTGGAPVLGP</sequence>
<dbReference type="InterPro" id="IPR013328">
    <property type="entry name" value="6PGD_dom2"/>
</dbReference>
<dbReference type="InterPro" id="IPR013752">
    <property type="entry name" value="KPA_reductase"/>
</dbReference>
<evidence type="ECO:0000259" key="2">
    <source>
        <dbReference type="Pfam" id="PF02558"/>
    </source>
</evidence>
<gene>
    <name evidence="4" type="ORF">GLX27_001337</name>
</gene>
<dbReference type="Gene3D" id="3.40.50.720">
    <property type="entry name" value="NAD(P)-binding Rossmann-like Domain"/>
    <property type="match status" value="1"/>
</dbReference>
<dbReference type="PANTHER" id="PTHR21708">
    <property type="entry name" value="PROBABLE 2-DEHYDROPANTOATE 2-REDUCTASE"/>
    <property type="match status" value="1"/>
</dbReference>
<reference evidence="4 5" key="1">
    <citation type="journal article" date="2020" name="Elife">
        <title>Loss of centromere function drives karyotype evolution in closely related Malassezia species.</title>
        <authorList>
            <person name="Sankaranarayanan S.R."/>
            <person name="Ianiri G."/>
            <person name="Coelho M.A."/>
            <person name="Reza M.H."/>
            <person name="Thimmappa B.C."/>
            <person name="Ganguly P."/>
            <person name="Vadnala R.N."/>
            <person name="Sun S."/>
            <person name="Siddharthan R."/>
            <person name="Tellgren-Roth C."/>
            <person name="Dawson T.L."/>
            <person name="Heitman J."/>
            <person name="Sanyal K."/>
        </authorList>
    </citation>
    <scope>NUCLEOTIDE SEQUENCE [LARGE SCALE GENOMIC DNA]</scope>
    <source>
        <strain evidence="4">CBS14141</strain>
    </source>
</reference>
<dbReference type="SUPFAM" id="SSF48179">
    <property type="entry name" value="6-phosphogluconate dehydrogenase C-terminal domain-like"/>
    <property type="match status" value="1"/>
</dbReference>
<dbReference type="GO" id="GO:0008677">
    <property type="term" value="F:2-dehydropantoate 2-reductase activity"/>
    <property type="evidence" value="ECO:0007669"/>
    <property type="project" value="UniProtKB-EC"/>
</dbReference>
<protein>
    <submittedName>
        <fullName evidence="4">2-dehydropantoate 2-reductase</fullName>
        <ecNumber evidence="4">1.1.1.169</ecNumber>
    </submittedName>
</protein>